<dbReference type="InterPro" id="IPR009875">
    <property type="entry name" value="PilZ_domain"/>
</dbReference>
<proteinExistence type="predicted"/>
<dbReference type="Pfam" id="PF07238">
    <property type="entry name" value="PilZ"/>
    <property type="match status" value="1"/>
</dbReference>
<evidence type="ECO:0000313" key="2">
    <source>
        <dbReference type="EMBL" id="PIP16724.1"/>
    </source>
</evidence>
<dbReference type="Proteomes" id="UP000230392">
    <property type="component" value="Unassembled WGS sequence"/>
</dbReference>
<evidence type="ECO:0000259" key="1">
    <source>
        <dbReference type="Pfam" id="PF07238"/>
    </source>
</evidence>
<organism evidence="2 3">
    <name type="scientific">bacterium (Candidatus Ratteibacteria) CG23_combo_of_CG06-09_8_20_14_all_48_7</name>
    <dbReference type="NCBI Taxonomy" id="2014292"/>
    <lineage>
        <taxon>Bacteria</taxon>
        <taxon>Candidatus Ratteibacteria</taxon>
    </lineage>
</organism>
<dbReference type="GO" id="GO:0035438">
    <property type="term" value="F:cyclic-di-GMP binding"/>
    <property type="evidence" value="ECO:0007669"/>
    <property type="project" value="InterPro"/>
</dbReference>
<reference evidence="2 3" key="1">
    <citation type="submission" date="2017-09" db="EMBL/GenBank/DDBJ databases">
        <title>Depth-based differentiation of microbial function through sediment-hosted aquifers and enrichment of novel symbionts in the deep terrestrial subsurface.</title>
        <authorList>
            <person name="Probst A.J."/>
            <person name="Ladd B."/>
            <person name="Jarett J.K."/>
            <person name="Geller-Mcgrath D.E."/>
            <person name="Sieber C.M."/>
            <person name="Emerson J.B."/>
            <person name="Anantharaman K."/>
            <person name="Thomas B.C."/>
            <person name="Malmstrom R."/>
            <person name="Stieglmeier M."/>
            <person name="Klingl A."/>
            <person name="Woyke T."/>
            <person name="Ryan C.M."/>
            <person name="Banfield J.F."/>
        </authorList>
    </citation>
    <scope>NUCLEOTIDE SEQUENCE [LARGE SCALE GENOMIC DNA]</scope>
    <source>
        <strain evidence="2">CG23_combo_of_CG06-09_8_20_14_all_48_7</strain>
    </source>
</reference>
<protein>
    <recommendedName>
        <fullName evidence="1">PilZ domain-containing protein</fullName>
    </recommendedName>
</protein>
<accession>A0A2G9YBY5</accession>
<dbReference type="AlphaFoldDB" id="A0A2G9YBY5"/>
<feature type="non-terminal residue" evidence="2">
    <location>
        <position position="1"/>
    </location>
</feature>
<feature type="domain" description="PilZ" evidence="1">
    <location>
        <begin position="58"/>
        <end position="166"/>
    </location>
</feature>
<evidence type="ECO:0000313" key="3">
    <source>
        <dbReference type="Proteomes" id="UP000230392"/>
    </source>
</evidence>
<dbReference type="EMBL" id="PCRF01000022">
    <property type="protein sequence ID" value="PIP16724.1"/>
    <property type="molecule type" value="Genomic_DNA"/>
</dbReference>
<comment type="caution">
    <text evidence="2">The sequence shown here is derived from an EMBL/GenBank/DDBJ whole genome shotgun (WGS) entry which is preliminary data.</text>
</comment>
<gene>
    <name evidence="2" type="ORF">COX46_00445</name>
</gene>
<name>A0A2G9YBY5_9BACT</name>
<sequence>YQMTFINNKISESDLNGQTCKVYYQTKDENRCFFQALLEVKNGIFYLQQIDSSVFRGRRFSRFKLNLPMTIRNENLLVSGVVKNDALSGQVTNVKTFDVSAGGVGVISETPFQINSTLIIELNLYGEGIKAIVEVKYCIEKDTLFLSGLEFTVISDEARKKIEDLFLALEV</sequence>
<dbReference type="Gene3D" id="2.40.10.220">
    <property type="entry name" value="predicted glycosyltransferase like domains"/>
    <property type="match status" value="1"/>
</dbReference>